<protein>
    <submittedName>
        <fullName evidence="1">Uncharacterized protein</fullName>
    </submittedName>
</protein>
<comment type="caution">
    <text evidence="1">The sequence shown here is derived from an EMBL/GenBank/DDBJ whole genome shotgun (WGS) entry which is preliminary data.</text>
</comment>
<evidence type="ECO:0000313" key="2">
    <source>
        <dbReference type="Proteomes" id="UP001055072"/>
    </source>
</evidence>
<gene>
    <name evidence="1" type="ORF">BDY19DRAFT_936887</name>
</gene>
<dbReference type="Proteomes" id="UP001055072">
    <property type="component" value="Unassembled WGS sequence"/>
</dbReference>
<organism evidence="1 2">
    <name type="scientific">Irpex rosettiformis</name>
    <dbReference type="NCBI Taxonomy" id="378272"/>
    <lineage>
        <taxon>Eukaryota</taxon>
        <taxon>Fungi</taxon>
        <taxon>Dikarya</taxon>
        <taxon>Basidiomycota</taxon>
        <taxon>Agaricomycotina</taxon>
        <taxon>Agaricomycetes</taxon>
        <taxon>Polyporales</taxon>
        <taxon>Irpicaceae</taxon>
        <taxon>Irpex</taxon>
    </lineage>
</organism>
<reference evidence="1" key="1">
    <citation type="journal article" date="2021" name="Environ. Microbiol.">
        <title>Gene family expansions and transcriptome signatures uncover fungal adaptations to wood decay.</title>
        <authorList>
            <person name="Hage H."/>
            <person name="Miyauchi S."/>
            <person name="Viragh M."/>
            <person name="Drula E."/>
            <person name="Min B."/>
            <person name="Chaduli D."/>
            <person name="Navarro D."/>
            <person name="Favel A."/>
            <person name="Norest M."/>
            <person name="Lesage-Meessen L."/>
            <person name="Balint B."/>
            <person name="Merenyi Z."/>
            <person name="de Eugenio L."/>
            <person name="Morin E."/>
            <person name="Martinez A.T."/>
            <person name="Baldrian P."/>
            <person name="Stursova M."/>
            <person name="Martinez M.J."/>
            <person name="Novotny C."/>
            <person name="Magnuson J.K."/>
            <person name="Spatafora J.W."/>
            <person name="Maurice S."/>
            <person name="Pangilinan J."/>
            <person name="Andreopoulos W."/>
            <person name="LaButti K."/>
            <person name="Hundley H."/>
            <person name="Na H."/>
            <person name="Kuo A."/>
            <person name="Barry K."/>
            <person name="Lipzen A."/>
            <person name="Henrissat B."/>
            <person name="Riley R."/>
            <person name="Ahrendt S."/>
            <person name="Nagy L.G."/>
            <person name="Grigoriev I.V."/>
            <person name="Martin F."/>
            <person name="Rosso M.N."/>
        </authorList>
    </citation>
    <scope>NUCLEOTIDE SEQUENCE</scope>
    <source>
        <strain evidence="1">CBS 384.51</strain>
    </source>
</reference>
<dbReference type="EMBL" id="MU274907">
    <property type="protein sequence ID" value="KAI0090712.1"/>
    <property type="molecule type" value="Genomic_DNA"/>
</dbReference>
<evidence type="ECO:0000313" key="1">
    <source>
        <dbReference type="EMBL" id="KAI0090712.1"/>
    </source>
</evidence>
<name>A0ACB8U8I2_9APHY</name>
<proteinExistence type="predicted"/>
<sequence length="297" mass="32789">MSSHACRLLRRRPHFGNLRASSSHLTLASFRSTLPLYCSRSLQPLFRTLQTSATRRIEDAPPAEQNTVKTTVDKAAALLKSSRDPETGIYVGPLTQTFRRLKIFSLSSLGLTAVMTPFLFILETASSVPLVGRVALAGTLLLTSTVSTTMVGWLGLPYVTKLVWLPAEKPDASSGGKQAVGVEMTTTTLMLKERITRVYDSAFLVPTNRPLAKWELAEVFKLQQKELEAAKKEGGLPTEETIAETTDKDGNVLGRWIVKWSEDGTGTCRHTGKMIRYFNVHEELLGKNGRDRGHTSQ</sequence>
<accession>A0ACB8U8I2</accession>
<keyword evidence="2" id="KW-1185">Reference proteome</keyword>